<reference evidence="2 3" key="1">
    <citation type="submission" date="2018-12" db="EMBL/GenBank/DDBJ databases">
        <title>Venturia inaequalis Genome Resource.</title>
        <authorList>
            <person name="Lichtner F.J."/>
        </authorList>
    </citation>
    <scope>NUCLEOTIDE SEQUENCE [LARGE SCALE GENOMIC DNA]</scope>
    <source>
        <strain evidence="2 3">120213</strain>
    </source>
</reference>
<accession>A0A8H3UAZ3</accession>
<proteinExistence type="predicted"/>
<evidence type="ECO:0000313" key="3">
    <source>
        <dbReference type="Proteomes" id="UP000447873"/>
    </source>
</evidence>
<feature type="compositionally biased region" description="Low complexity" evidence="1">
    <location>
        <begin position="15"/>
        <end position="24"/>
    </location>
</feature>
<feature type="compositionally biased region" description="Basic residues" evidence="1">
    <location>
        <begin position="1"/>
        <end position="10"/>
    </location>
</feature>
<organism evidence="2 3">
    <name type="scientific">Venturia inaequalis</name>
    <name type="common">Apple scab fungus</name>
    <dbReference type="NCBI Taxonomy" id="5025"/>
    <lineage>
        <taxon>Eukaryota</taxon>
        <taxon>Fungi</taxon>
        <taxon>Dikarya</taxon>
        <taxon>Ascomycota</taxon>
        <taxon>Pezizomycotina</taxon>
        <taxon>Dothideomycetes</taxon>
        <taxon>Pleosporomycetidae</taxon>
        <taxon>Venturiales</taxon>
        <taxon>Venturiaceae</taxon>
        <taxon>Venturia</taxon>
    </lineage>
</organism>
<gene>
    <name evidence="2" type="ORF">EG328_008404</name>
</gene>
<dbReference type="EMBL" id="WNWS01000474">
    <property type="protein sequence ID" value="KAE9967142.1"/>
    <property type="molecule type" value="Genomic_DNA"/>
</dbReference>
<protein>
    <submittedName>
        <fullName evidence="2">Uncharacterized protein</fullName>
    </submittedName>
</protein>
<evidence type="ECO:0000313" key="2">
    <source>
        <dbReference type="EMBL" id="KAE9967142.1"/>
    </source>
</evidence>
<sequence>MSPSHQNKRNKNNDTENNTATTNDSQKDSAKNQSTKTKTSDELHEERIESILIACQRIWGSYTDFDLDCKWVEQDGVQGWSVQIRKAYGDRVGVQEMWTLVKETEEEAWTNMGELLNEKVA</sequence>
<dbReference type="AlphaFoldDB" id="A0A8H3UAZ3"/>
<feature type="region of interest" description="Disordered" evidence="1">
    <location>
        <begin position="1"/>
        <end position="44"/>
    </location>
</feature>
<dbReference type="Proteomes" id="UP000447873">
    <property type="component" value="Unassembled WGS sequence"/>
</dbReference>
<evidence type="ECO:0000256" key="1">
    <source>
        <dbReference type="SAM" id="MobiDB-lite"/>
    </source>
</evidence>
<name>A0A8H3UAZ3_VENIN</name>
<comment type="caution">
    <text evidence="2">The sequence shown here is derived from an EMBL/GenBank/DDBJ whole genome shotgun (WGS) entry which is preliminary data.</text>
</comment>